<evidence type="ECO:0000313" key="12">
    <source>
        <dbReference type="Proteomes" id="UP001524383"/>
    </source>
</evidence>
<comment type="caution">
    <text evidence="11">The sequence shown here is derived from an EMBL/GenBank/DDBJ whole genome shotgun (WGS) entry which is preliminary data.</text>
</comment>
<organism evidence="11 12">
    <name type="scientific">Methanocalculus taiwanensis</name>
    <dbReference type="NCBI Taxonomy" id="106207"/>
    <lineage>
        <taxon>Archaea</taxon>
        <taxon>Methanobacteriati</taxon>
        <taxon>Methanobacteriota</taxon>
        <taxon>Stenosarchaea group</taxon>
        <taxon>Methanomicrobia</taxon>
        <taxon>Methanomicrobiales</taxon>
        <taxon>Methanocalculaceae</taxon>
        <taxon>Methanocalculus</taxon>
    </lineage>
</organism>
<name>A0ABD4TH03_9EURY</name>
<dbReference type="SMART" id="SM01131">
    <property type="entry name" value="DHHA2"/>
    <property type="match status" value="1"/>
</dbReference>
<dbReference type="PANTHER" id="PTHR12112:SF22">
    <property type="entry name" value="MANGANESE-DEPENDENT INORGANIC PYROPHOSPHATASE-RELATED"/>
    <property type="match status" value="1"/>
</dbReference>
<dbReference type="Gene3D" id="3.40.1390.20">
    <property type="entry name" value="HprK N-terminal domain-like"/>
    <property type="match status" value="1"/>
</dbReference>
<evidence type="ECO:0000256" key="8">
    <source>
        <dbReference type="ARBA" id="ARBA00047820"/>
    </source>
</evidence>
<protein>
    <recommendedName>
        <fullName evidence="2">inorganic diphosphatase</fullName>
        <ecNumber evidence="2">3.6.1.1</ecNumber>
    </recommendedName>
    <alternativeName>
        <fullName evidence="7">Pyrophosphate phospho-hydrolase</fullName>
    </alternativeName>
</protein>
<evidence type="ECO:0000256" key="9">
    <source>
        <dbReference type="PROSITE-ProRule" id="PRU00703"/>
    </source>
</evidence>
<evidence type="ECO:0000256" key="7">
    <source>
        <dbReference type="ARBA" id="ARBA00032535"/>
    </source>
</evidence>
<dbReference type="InterPro" id="IPR001667">
    <property type="entry name" value="DDH_dom"/>
</dbReference>
<evidence type="ECO:0000256" key="6">
    <source>
        <dbReference type="ARBA" id="ARBA00023211"/>
    </source>
</evidence>
<dbReference type="AlphaFoldDB" id="A0ABD4TH03"/>
<dbReference type="GO" id="GO:0046872">
    <property type="term" value="F:metal ion binding"/>
    <property type="evidence" value="ECO:0007669"/>
    <property type="project" value="UniProtKB-KW"/>
</dbReference>
<dbReference type="Pfam" id="PF02833">
    <property type="entry name" value="DHHA2"/>
    <property type="match status" value="1"/>
</dbReference>
<evidence type="ECO:0000313" key="11">
    <source>
        <dbReference type="EMBL" id="MCQ1537961.1"/>
    </source>
</evidence>
<keyword evidence="5" id="KW-0486">Methionine biosynthesis</keyword>
<dbReference type="InterPro" id="IPR038763">
    <property type="entry name" value="DHH_sf"/>
</dbReference>
<dbReference type="EC" id="3.6.1.1" evidence="2"/>
<feature type="domain" description="CBS" evidence="10">
    <location>
        <begin position="72"/>
        <end position="130"/>
    </location>
</feature>
<evidence type="ECO:0000256" key="5">
    <source>
        <dbReference type="ARBA" id="ARBA00023167"/>
    </source>
</evidence>
<dbReference type="SUPFAM" id="SSF54631">
    <property type="entry name" value="CBS-domain pair"/>
    <property type="match status" value="1"/>
</dbReference>
<dbReference type="Pfam" id="PF00571">
    <property type="entry name" value="CBS"/>
    <property type="match status" value="2"/>
</dbReference>
<evidence type="ECO:0000259" key="10">
    <source>
        <dbReference type="PROSITE" id="PS51371"/>
    </source>
</evidence>
<feature type="domain" description="CBS" evidence="10">
    <location>
        <begin position="250"/>
        <end position="307"/>
    </location>
</feature>
<dbReference type="Pfam" id="PF01368">
    <property type="entry name" value="DHH"/>
    <property type="match status" value="1"/>
</dbReference>
<dbReference type="GO" id="GO:0004427">
    <property type="term" value="F:inorganic diphosphate phosphatase activity"/>
    <property type="evidence" value="ECO:0007669"/>
    <property type="project" value="UniProtKB-EC"/>
</dbReference>
<comment type="catalytic activity">
    <reaction evidence="8">
        <text>diphosphate + H2O = 2 phosphate + H(+)</text>
        <dbReference type="Rhea" id="RHEA:24576"/>
        <dbReference type="ChEBI" id="CHEBI:15377"/>
        <dbReference type="ChEBI" id="CHEBI:15378"/>
        <dbReference type="ChEBI" id="CHEBI:33019"/>
        <dbReference type="ChEBI" id="CHEBI:43474"/>
        <dbReference type="EC" id="3.6.1.1"/>
    </reaction>
</comment>
<reference evidence="11 12" key="1">
    <citation type="submission" date="2019-08" db="EMBL/GenBank/DDBJ databases">
        <authorList>
            <person name="Chen S.-C."/>
            <person name="Lai M.-C."/>
            <person name="You Y.-T."/>
        </authorList>
    </citation>
    <scope>NUCLEOTIDE SEQUENCE [LARGE SCALE GENOMIC DNA]</scope>
    <source>
        <strain evidence="11 12">P2F9704a</strain>
    </source>
</reference>
<dbReference type="InterPro" id="IPR028979">
    <property type="entry name" value="Ser_kin/Pase_Hpr-like_N_sf"/>
</dbReference>
<dbReference type="NCBIfam" id="NF011443">
    <property type="entry name" value="PRK14869.1-5"/>
    <property type="match status" value="1"/>
</dbReference>
<dbReference type="InterPro" id="IPR038222">
    <property type="entry name" value="DHHA2_dom_sf"/>
</dbReference>
<dbReference type="InterPro" id="IPR000644">
    <property type="entry name" value="CBS_dom"/>
</dbReference>
<dbReference type="Proteomes" id="UP001524383">
    <property type="component" value="Unassembled WGS sequence"/>
</dbReference>
<dbReference type="Pfam" id="PF07085">
    <property type="entry name" value="DRTGG"/>
    <property type="match status" value="1"/>
</dbReference>
<proteinExistence type="predicted"/>
<dbReference type="Gene3D" id="3.90.1640.10">
    <property type="entry name" value="inorganic pyrophosphatase (n-terminal core)"/>
    <property type="match status" value="2"/>
</dbReference>
<dbReference type="InterPro" id="IPR010766">
    <property type="entry name" value="DRTGG"/>
</dbReference>
<accession>A0ABD4TH03</accession>
<dbReference type="GO" id="GO:0009086">
    <property type="term" value="P:methionine biosynthetic process"/>
    <property type="evidence" value="ECO:0007669"/>
    <property type="project" value="UniProtKB-KW"/>
</dbReference>
<dbReference type="Gene3D" id="3.10.310.20">
    <property type="entry name" value="DHHA2 domain"/>
    <property type="match status" value="1"/>
</dbReference>
<dbReference type="RefSeq" id="WP_255331894.1">
    <property type="nucleotide sequence ID" value="NZ_VOTZ01000004.1"/>
</dbReference>
<keyword evidence="6" id="KW-0464">Manganese</keyword>
<comment type="cofactor">
    <cofactor evidence="1">
        <name>Mn(2+)</name>
        <dbReference type="ChEBI" id="CHEBI:29035"/>
    </cofactor>
</comment>
<dbReference type="FunFam" id="3.90.1640.10:FF:000001">
    <property type="entry name" value="Probable manganese-dependent inorganic pyrophosphatase"/>
    <property type="match status" value="1"/>
</dbReference>
<keyword evidence="9" id="KW-0129">CBS domain</keyword>
<dbReference type="NCBIfam" id="NF011442">
    <property type="entry name" value="PRK14869.1-4"/>
    <property type="match status" value="1"/>
</dbReference>
<sequence length="539" mass="59435">MTNSIYVIGHKNPDTDSICSAIGYAAYLNQPDPGRYIPARCGEIGAETAYVLSHFGVDAPALVESVEPTVADIPFTYTHRAQMDLPTIDVVDMMEEQDVRNIPITDTEGKFVGLVSEHGLARAYVRRTRIEPLSVLPIKVETLARILEAEVVVRNRDLLEGNVYISIDALHVTLSRLTKDDIAIVGDNEPSQLALIQAGIALLIIADGAPVGDRAINAAKSQGVSVFSTKLDAFGVAKMINLSLPASEVMATDVPIIHMDDGLDYVKQLVTNSRYRTACIIDEEGKLLGMISRNTFVYDIQKSVILVDHNEYSQAVDGIENAEILEIIDHHRLGAMTTLKPIRFIMEPVGSTSTIVASIYQESGRTLPDTIAGLLLAGILSDTLGLKMSTTTKKDEEMVAWLAERTGIDPVEFGISLFREGMELSSFSIEELVKKDLKRYSLYSMDVAISQVMAPSSEFARQHEEEIRSTIENLRKLMEVDIFVVLLTSVFENGSDLYAAADDHTLQRLDYLNQPVRLTGVMSRKKDFLPQFGQLIRGL</sequence>
<dbReference type="PROSITE" id="PS51371">
    <property type="entry name" value="CBS"/>
    <property type="match status" value="2"/>
</dbReference>
<dbReference type="EMBL" id="VOTZ01000004">
    <property type="protein sequence ID" value="MCQ1537961.1"/>
    <property type="molecule type" value="Genomic_DNA"/>
</dbReference>
<dbReference type="PANTHER" id="PTHR12112">
    <property type="entry name" value="BNIP - RELATED"/>
    <property type="match status" value="1"/>
</dbReference>
<evidence type="ECO:0000256" key="3">
    <source>
        <dbReference type="ARBA" id="ARBA00022723"/>
    </source>
</evidence>
<dbReference type="InterPro" id="IPR046342">
    <property type="entry name" value="CBS_dom_sf"/>
</dbReference>
<dbReference type="SUPFAM" id="SSF75138">
    <property type="entry name" value="HprK N-terminal domain-like"/>
    <property type="match status" value="1"/>
</dbReference>
<keyword evidence="3" id="KW-0479">Metal-binding</keyword>
<evidence type="ECO:0000256" key="2">
    <source>
        <dbReference type="ARBA" id="ARBA00012146"/>
    </source>
</evidence>
<keyword evidence="5" id="KW-0028">Amino-acid biosynthesis</keyword>
<keyword evidence="4 11" id="KW-0378">Hydrolase</keyword>
<dbReference type="InterPro" id="IPR004097">
    <property type="entry name" value="DHHA2"/>
</dbReference>
<evidence type="ECO:0000256" key="1">
    <source>
        <dbReference type="ARBA" id="ARBA00001936"/>
    </source>
</evidence>
<dbReference type="SUPFAM" id="SSF64182">
    <property type="entry name" value="DHH phosphoesterases"/>
    <property type="match status" value="1"/>
</dbReference>
<keyword evidence="12" id="KW-1185">Reference proteome</keyword>
<gene>
    <name evidence="11" type="ORF">FTO68_03020</name>
</gene>
<evidence type="ECO:0000256" key="4">
    <source>
        <dbReference type="ARBA" id="ARBA00022801"/>
    </source>
</evidence>